<dbReference type="InterPro" id="IPR036236">
    <property type="entry name" value="Znf_C2H2_sf"/>
</dbReference>
<dbReference type="STRING" id="1330018.A0A167PJ41"/>
<dbReference type="PROSITE" id="PS50157">
    <property type="entry name" value="ZINC_FINGER_C2H2_2"/>
    <property type="match status" value="2"/>
</dbReference>
<accession>A0A167PJ41</accession>
<evidence type="ECO:0000256" key="2">
    <source>
        <dbReference type="ARBA" id="ARBA00022737"/>
    </source>
</evidence>
<keyword evidence="1" id="KW-0479">Metal-binding</keyword>
<dbReference type="InterPro" id="IPR013087">
    <property type="entry name" value="Znf_C2H2_type"/>
</dbReference>
<dbReference type="GO" id="GO:0005667">
    <property type="term" value="C:transcription regulator complex"/>
    <property type="evidence" value="ECO:0007669"/>
    <property type="project" value="TreeGrafter"/>
</dbReference>
<evidence type="ECO:0000259" key="7">
    <source>
        <dbReference type="PROSITE" id="PS50157"/>
    </source>
</evidence>
<dbReference type="Proteomes" id="UP000076738">
    <property type="component" value="Unassembled WGS sequence"/>
</dbReference>
<evidence type="ECO:0000256" key="4">
    <source>
        <dbReference type="ARBA" id="ARBA00022833"/>
    </source>
</evidence>
<dbReference type="EMBL" id="KV417274">
    <property type="protein sequence ID" value="KZO98852.1"/>
    <property type="molecule type" value="Genomic_DNA"/>
</dbReference>
<evidence type="ECO:0000313" key="8">
    <source>
        <dbReference type="EMBL" id="KZO98852.1"/>
    </source>
</evidence>
<dbReference type="SUPFAM" id="SSF57667">
    <property type="entry name" value="beta-beta-alpha zinc fingers"/>
    <property type="match status" value="1"/>
</dbReference>
<evidence type="ECO:0000256" key="3">
    <source>
        <dbReference type="ARBA" id="ARBA00022771"/>
    </source>
</evidence>
<dbReference type="PANTHER" id="PTHR14003:SF19">
    <property type="entry name" value="YY2 TRANSCRIPTION FACTOR"/>
    <property type="match status" value="1"/>
</dbReference>
<feature type="domain" description="C2H2-type" evidence="7">
    <location>
        <begin position="94"/>
        <end position="123"/>
    </location>
</feature>
<feature type="domain" description="C2H2-type" evidence="7">
    <location>
        <begin position="66"/>
        <end position="93"/>
    </location>
</feature>
<dbReference type="GO" id="GO:0000978">
    <property type="term" value="F:RNA polymerase II cis-regulatory region sequence-specific DNA binding"/>
    <property type="evidence" value="ECO:0007669"/>
    <property type="project" value="TreeGrafter"/>
</dbReference>
<dbReference type="Pfam" id="PF00096">
    <property type="entry name" value="zf-C2H2"/>
    <property type="match status" value="2"/>
</dbReference>
<keyword evidence="9" id="KW-1185">Reference proteome</keyword>
<dbReference type="PANTHER" id="PTHR14003">
    <property type="entry name" value="TRANSCRIPTIONAL REPRESSOR PROTEIN YY"/>
    <property type="match status" value="1"/>
</dbReference>
<keyword evidence="2" id="KW-0677">Repeat</keyword>
<dbReference type="GO" id="GO:0031519">
    <property type="term" value="C:PcG protein complex"/>
    <property type="evidence" value="ECO:0007669"/>
    <property type="project" value="TreeGrafter"/>
</dbReference>
<dbReference type="SMART" id="SM00355">
    <property type="entry name" value="ZnF_C2H2"/>
    <property type="match status" value="2"/>
</dbReference>
<keyword evidence="3 5" id="KW-0863">Zinc-finger</keyword>
<sequence length="234" mass="25504">MSQRSFYADSSYVSYTHEVVNEPFSVRSASGLRVSILNPDPDYPAVVDPRAIAGPSVPIVRITKTYRCNSCPKVFTSSGHLQRHGRVHSGEKQFTCPYPDCHKQCNRQDNLLQHYKIHLPRSDRNRGPEYLNMAFAEMVASQSLSLAANGFSHIKTEPAGNNDLHSGSSTSPISATFTASSTSPVIGSMNGLHILAASALDSSSTVRMSEASHSPAESNSTITLRPKLKARVER</sequence>
<proteinExistence type="predicted"/>
<evidence type="ECO:0000256" key="5">
    <source>
        <dbReference type="PROSITE-ProRule" id="PRU00042"/>
    </source>
</evidence>
<dbReference type="GO" id="GO:0000981">
    <property type="term" value="F:DNA-binding transcription factor activity, RNA polymerase II-specific"/>
    <property type="evidence" value="ECO:0007669"/>
    <property type="project" value="UniProtKB-ARBA"/>
</dbReference>
<dbReference type="GO" id="GO:0000785">
    <property type="term" value="C:chromatin"/>
    <property type="evidence" value="ECO:0007669"/>
    <property type="project" value="TreeGrafter"/>
</dbReference>
<dbReference type="PROSITE" id="PS00028">
    <property type="entry name" value="ZINC_FINGER_C2H2_1"/>
    <property type="match status" value="2"/>
</dbReference>
<feature type="region of interest" description="Disordered" evidence="6">
    <location>
        <begin position="206"/>
        <end position="234"/>
    </location>
</feature>
<feature type="compositionally biased region" description="Polar residues" evidence="6">
    <location>
        <begin position="206"/>
        <end position="223"/>
    </location>
</feature>
<evidence type="ECO:0000313" key="9">
    <source>
        <dbReference type="Proteomes" id="UP000076738"/>
    </source>
</evidence>
<dbReference type="FunFam" id="3.30.160.60:FF:000072">
    <property type="entry name" value="zinc finger protein 143 isoform X1"/>
    <property type="match status" value="1"/>
</dbReference>
<dbReference type="AlphaFoldDB" id="A0A167PJ41"/>
<feature type="compositionally biased region" description="Polar residues" evidence="6">
    <location>
        <begin position="163"/>
        <end position="180"/>
    </location>
</feature>
<keyword evidence="4" id="KW-0862">Zinc</keyword>
<name>A0A167PJ41_CALVF</name>
<dbReference type="Gene3D" id="3.30.160.60">
    <property type="entry name" value="Classic Zinc Finger"/>
    <property type="match status" value="2"/>
</dbReference>
<reference evidence="8 9" key="1">
    <citation type="journal article" date="2016" name="Mol. Biol. Evol.">
        <title>Comparative Genomics of Early-Diverging Mushroom-Forming Fungi Provides Insights into the Origins of Lignocellulose Decay Capabilities.</title>
        <authorList>
            <person name="Nagy L.G."/>
            <person name="Riley R."/>
            <person name="Tritt A."/>
            <person name="Adam C."/>
            <person name="Daum C."/>
            <person name="Floudas D."/>
            <person name="Sun H."/>
            <person name="Yadav J.S."/>
            <person name="Pangilinan J."/>
            <person name="Larsson K.H."/>
            <person name="Matsuura K."/>
            <person name="Barry K."/>
            <person name="Labutti K."/>
            <person name="Kuo R."/>
            <person name="Ohm R.A."/>
            <person name="Bhattacharya S.S."/>
            <person name="Shirouzu T."/>
            <person name="Yoshinaga Y."/>
            <person name="Martin F.M."/>
            <person name="Grigoriev I.V."/>
            <person name="Hibbett D.S."/>
        </authorList>
    </citation>
    <scope>NUCLEOTIDE SEQUENCE [LARGE SCALE GENOMIC DNA]</scope>
    <source>
        <strain evidence="8 9">TUFC12733</strain>
    </source>
</reference>
<feature type="region of interest" description="Disordered" evidence="6">
    <location>
        <begin position="158"/>
        <end position="180"/>
    </location>
</feature>
<gene>
    <name evidence="8" type="ORF">CALVIDRAFT_534931</name>
</gene>
<evidence type="ECO:0000256" key="6">
    <source>
        <dbReference type="SAM" id="MobiDB-lite"/>
    </source>
</evidence>
<protein>
    <recommendedName>
        <fullName evidence="7">C2H2-type domain-containing protein</fullName>
    </recommendedName>
</protein>
<organism evidence="8 9">
    <name type="scientific">Calocera viscosa (strain TUFC12733)</name>
    <dbReference type="NCBI Taxonomy" id="1330018"/>
    <lineage>
        <taxon>Eukaryota</taxon>
        <taxon>Fungi</taxon>
        <taxon>Dikarya</taxon>
        <taxon>Basidiomycota</taxon>
        <taxon>Agaricomycotina</taxon>
        <taxon>Dacrymycetes</taxon>
        <taxon>Dacrymycetales</taxon>
        <taxon>Dacrymycetaceae</taxon>
        <taxon>Calocera</taxon>
    </lineage>
</organism>
<evidence type="ECO:0000256" key="1">
    <source>
        <dbReference type="ARBA" id="ARBA00022723"/>
    </source>
</evidence>
<dbReference type="GO" id="GO:0008270">
    <property type="term" value="F:zinc ion binding"/>
    <property type="evidence" value="ECO:0007669"/>
    <property type="project" value="UniProtKB-KW"/>
</dbReference>
<dbReference type="OrthoDB" id="6365676at2759"/>